<evidence type="ECO:0000313" key="10">
    <source>
        <dbReference type="Proteomes" id="UP000196531"/>
    </source>
</evidence>
<dbReference type="Pfam" id="PF00208">
    <property type="entry name" value="ELFV_dehydrog"/>
    <property type="match status" value="1"/>
</dbReference>
<dbReference type="InterPro" id="IPR046346">
    <property type="entry name" value="Aminoacid_DH-like_N_sf"/>
</dbReference>
<dbReference type="SUPFAM" id="SSF51735">
    <property type="entry name" value="NAD(P)-binding Rossmann-fold domains"/>
    <property type="match status" value="1"/>
</dbReference>
<dbReference type="GO" id="GO:0000166">
    <property type="term" value="F:nucleotide binding"/>
    <property type="evidence" value="ECO:0007669"/>
    <property type="project" value="UniProtKB-KW"/>
</dbReference>
<evidence type="ECO:0000256" key="5">
    <source>
        <dbReference type="PIRSR" id="PIRSR000185-2"/>
    </source>
</evidence>
<feature type="active site" description="Proton donor" evidence="4">
    <location>
        <position position="107"/>
    </location>
</feature>
<comment type="caution">
    <text evidence="9">The sequence shown here is derived from an EMBL/GenBank/DDBJ whole genome shotgun (WGS) entry which is preliminary data.</text>
</comment>
<keyword evidence="5" id="KW-0547">Nucleotide-binding</keyword>
<comment type="similarity">
    <text evidence="1 3 7">Belongs to the Glu/Leu/Phe/Val dehydrogenases family.</text>
</comment>
<dbReference type="FunFam" id="3.40.50.10860:FF:000003">
    <property type="entry name" value="Glutamate dehydrogenase"/>
    <property type="match status" value="1"/>
</dbReference>
<dbReference type="PRINTS" id="PR00082">
    <property type="entry name" value="GLFDHDRGNASE"/>
</dbReference>
<dbReference type="Proteomes" id="UP000196531">
    <property type="component" value="Unassembled WGS sequence"/>
</dbReference>
<dbReference type="PANTHER" id="PTHR11606">
    <property type="entry name" value="GLUTAMATE DEHYDROGENASE"/>
    <property type="match status" value="1"/>
</dbReference>
<dbReference type="GO" id="GO:0004352">
    <property type="term" value="F:glutamate dehydrogenase (NAD+) activity"/>
    <property type="evidence" value="ECO:0007669"/>
    <property type="project" value="TreeGrafter"/>
</dbReference>
<proteinExistence type="inferred from homology"/>
<feature type="binding site" evidence="5">
    <location>
        <position position="351"/>
    </location>
    <ligand>
        <name>substrate</name>
    </ligand>
</feature>
<evidence type="ECO:0000256" key="1">
    <source>
        <dbReference type="ARBA" id="ARBA00006382"/>
    </source>
</evidence>
<keyword evidence="2 3" id="KW-0560">Oxidoreductase</keyword>
<feature type="domain" description="Glutamate/phenylalanine/leucine/valine/L-tryptophan dehydrogenase C-terminal" evidence="8">
    <location>
        <begin position="184"/>
        <end position="415"/>
    </location>
</feature>
<dbReference type="AlphaFoldDB" id="A0A1Y5F221"/>
<dbReference type="EMBL" id="MAAO01000015">
    <property type="protein sequence ID" value="OUR93485.1"/>
    <property type="molecule type" value="Genomic_DNA"/>
</dbReference>
<feature type="binding site" evidence="5">
    <location>
        <position position="191"/>
    </location>
    <ligand>
        <name>NAD(+)</name>
        <dbReference type="ChEBI" id="CHEBI:57540"/>
    </ligand>
</feature>
<evidence type="ECO:0000256" key="2">
    <source>
        <dbReference type="ARBA" id="ARBA00023002"/>
    </source>
</evidence>
<evidence type="ECO:0000313" key="9">
    <source>
        <dbReference type="EMBL" id="OUR93485.1"/>
    </source>
</evidence>
<reference evidence="10" key="1">
    <citation type="journal article" date="2017" name="Proc. Natl. Acad. Sci. U.S.A.">
        <title>Simulation of Deepwater Horizon oil plume reveals substrate specialization within a complex community of hydrocarbon-degraders.</title>
        <authorList>
            <person name="Hu P."/>
            <person name="Dubinsky E.A."/>
            <person name="Probst A.J."/>
            <person name="Wang J."/>
            <person name="Sieber C.M.K."/>
            <person name="Tom L.M."/>
            <person name="Gardinali P."/>
            <person name="Banfield J.F."/>
            <person name="Atlas R.M."/>
            <person name="Andersen G.L."/>
        </authorList>
    </citation>
    <scope>NUCLEOTIDE SEQUENCE [LARGE SCALE GENOMIC DNA]</scope>
</reference>
<dbReference type="InterPro" id="IPR006097">
    <property type="entry name" value="Glu/Leu/Phe/Val/Trp_DH_dimer"/>
</dbReference>
<dbReference type="PROSITE" id="PS00074">
    <property type="entry name" value="GLFV_DEHYDROGENASE"/>
    <property type="match status" value="1"/>
</dbReference>
<sequence>MSLFDAPLFKDAYKQLEDAADVMGLDRNILERLKYPKRALQVAVPIRLDDGSVKTFQGFRVQHNMTLGPGKGGIRFHPKVDLSETAALAMLMTFKCALVGLPLGGAKGGIEVDPNELSRQELQSLTRRYATEINMIVGPSIDIPAPDIGTDGQTMAWFMDTYSQLKGYTVPGVVTGKPIAIGGSLGRAEATGKGVAFCVNFAYQKKGLTIGKDTTVAIHGFGKVGVPAAVDLAEQGAKIVAISDVSGAVYNADGLDITHCTEWTKSGNYLKDLKNVTIISNEELLELDVDVLIPAAIDGVVTKENAPRVKAKFIAEGANGPLTKEAIEIITKRGGFIIPDILCNAGGVIVSYFEWVQGLQNFFWDLDQINSKLHDILKDSFDNVYETAQKYETDMKKAAFISALSRLERAMRLRGLFPA</sequence>
<gene>
    <name evidence="9" type="ORF">A9Q84_18605</name>
</gene>
<name>A0A1Y5F221_9BACT</name>
<dbReference type="InterPro" id="IPR014362">
    <property type="entry name" value="Glu_DH"/>
</dbReference>
<dbReference type="CDD" id="cd01076">
    <property type="entry name" value="NAD_bind_1_Glu_DH"/>
    <property type="match status" value="1"/>
</dbReference>
<dbReference type="Gene3D" id="3.40.50.720">
    <property type="entry name" value="NAD(P)-binding Rossmann-like Domain"/>
    <property type="match status" value="1"/>
</dbReference>
<evidence type="ECO:0000256" key="7">
    <source>
        <dbReference type="RuleBase" id="RU004417"/>
    </source>
</evidence>
<keyword evidence="5" id="KW-0520">NAD</keyword>
<dbReference type="SUPFAM" id="SSF53223">
    <property type="entry name" value="Aminoacid dehydrogenase-like, N-terminal domain"/>
    <property type="match status" value="1"/>
</dbReference>
<accession>A0A1Y5F221</accession>
<feature type="binding site" evidence="5">
    <location>
        <position position="71"/>
    </location>
    <ligand>
        <name>substrate</name>
    </ligand>
</feature>
<dbReference type="Gene3D" id="3.40.50.10860">
    <property type="entry name" value="Leucine Dehydrogenase, chain A, domain 1"/>
    <property type="match status" value="1"/>
</dbReference>
<feature type="site" description="Important for catalysis" evidence="6">
    <location>
        <position position="147"/>
    </location>
</feature>
<evidence type="ECO:0000256" key="6">
    <source>
        <dbReference type="PIRSR" id="PIRSR000185-3"/>
    </source>
</evidence>
<dbReference type="InterPro" id="IPR006095">
    <property type="entry name" value="Glu/Leu/Phe/Val/Trp_DH"/>
</dbReference>
<dbReference type="InterPro" id="IPR033922">
    <property type="entry name" value="NAD_bind_Glu_DH"/>
</dbReference>
<organism evidence="9 10">
    <name type="scientific">Halobacteriovorax marinus</name>
    <dbReference type="NCBI Taxonomy" id="97084"/>
    <lineage>
        <taxon>Bacteria</taxon>
        <taxon>Pseudomonadati</taxon>
        <taxon>Bdellovibrionota</taxon>
        <taxon>Bacteriovoracia</taxon>
        <taxon>Bacteriovoracales</taxon>
        <taxon>Halobacteriovoraceae</taxon>
        <taxon>Halobacteriovorax</taxon>
    </lineage>
</organism>
<dbReference type="GO" id="GO:0006538">
    <property type="term" value="P:L-glutamate catabolic process"/>
    <property type="evidence" value="ECO:0007669"/>
    <property type="project" value="TreeGrafter"/>
</dbReference>
<dbReference type="Pfam" id="PF02812">
    <property type="entry name" value="ELFV_dehydrog_N"/>
    <property type="match status" value="1"/>
</dbReference>
<dbReference type="InterPro" id="IPR006096">
    <property type="entry name" value="Glu/Leu/Phe/Val/Trp_DH_C"/>
</dbReference>
<dbReference type="InterPro" id="IPR036291">
    <property type="entry name" value="NAD(P)-bd_dom_sf"/>
</dbReference>
<evidence type="ECO:0000256" key="4">
    <source>
        <dbReference type="PIRSR" id="PIRSR000185-1"/>
    </source>
</evidence>
<protein>
    <recommendedName>
        <fullName evidence="3">Glutamate dehydrogenase</fullName>
    </recommendedName>
</protein>
<dbReference type="SMART" id="SM00839">
    <property type="entry name" value="ELFV_dehydrog"/>
    <property type="match status" value="1"/>
</dbReference>
<dbReference type="PIRSF" id="PIRSF000185">
    <property type="entry name" value="Glu_DH"/>
    <property type="match status" value="1"/>
</dbReference>
<feature type="binding site" evidence="5">
    <location>
        <position position="95"/>
    </location>
    <ligand>
        <name>substrate</name>
    </ligand>
</feature>
<evidence type="ECO:0000259" key="8">
    <source>
        <dbReference type="SMART" id="SM00839"/>
    </source>
</evidence>
<evidence type="ECO:0000256" key="3">
    <source>
        <dbReference type="PIRNR" id="PIRNR000185"/>
    </source>
</evidence>
<dbReference type="PANTHER" id="PTHR11606:SF13">
    <property type="entry name" value="GLUTAMATE DEHYDROGENASE 1, MITOCHONDRIAL"/>
    <property type="match status" value="1"/>
</dbReference>
<dbReference type="InterPro" id="IPR033524">
    <property type="entry name" value="Glu/Leu/Phe/Val_DH_AS"/>
</dbReference>